<dbReference type="PANTHER" id="PTHR10468">
    <property type="entry name" value="PROTEIN O-LINKED-MANNOSE BETA-1,2-N-ACETYLGLUCOSAMINYLTRANSFERASE 1/ALPHA-1,3-MANNOSYL-GLYCOPROTEIN 2-BETA-N-ACETYLGLUCOSAMINYLTRANSFERASE"/>
    <property type="match status" value="1"/>
</dbReference>
<keyword evidence="12" id="KW-0472">Membrane</keyword>
<keyword evidence="10" id="KW-1133">Transmembrane helix</keyword>
<evidence type="ECO:0000256" key="12">
    <source>
        <dbReference type="ARBA" id="ARBA00023136"/>
    </source>
</evidence>
<evidence type="ECO:0000256" key="5">
    <source>
        <dbReference type="ARBA" id="ARBA00022676"/>
    </source>
</evidence>
<comment type="caution">
    <text evidence="17">The sequence shown here is derived from an EMBL/GenBank/DDBJ whole genome shotgun (WGS) entry which is preliminary data.</text>
</comment>
<dbReference type="OrthoDB" id="440755at2759"/>
<dbReference type="EMBL" id="CAMXCT010001853">
    <property type="protein sequence ID" value="CAI3993612.1"/>
    <property type="molecule type" value="Genomic_DNA"/>
</dbReference>
<evidence type="ECO:0000256" key="11">
    <source>
        <dbReference type="ARBA" id="ARBA00023034"/>
    </source>
</evidence>
<evidence type="ECO:0000313" key="18">
    <source>
        <dbReference type="EMBL" id="CAL4780924.1"/>
    </source>
</evidence>
<keyword evidence="6" id="KW-0808">Transferase</keyword>
<keyword evidence="8" id="KW-0479">Metal-binding</keyword>
<evidence type="ECO:0000256" key="3">
    <source>
        <dbReference type="ARBA" id="ARBA00004922"/>
    </source>
</evidence>
<evidence type="ECO:0000256" key="4">
    <source>
        <dbReference type="ARBA" id="ARBA00006492"/>
    </source>
</evidence>
<accession>A0A9P1CM69</accession>
<keyword evidence="19" id="KW-1185">Reference proteome</keyword>
<dbReference type="Gene3D" id="3.90.550.10">
    <property type="entry name" value="Spore Coat Polysaccharide Biosynthesis Protein SpsA, Chain A"/>
    <property type="match status" value="1"/>
</dbReference>
<reference evidence="17" key="1">
    <citation type="submission" date="2022-10" db="EMBL/GenBank/DDBJ databases">
        <authorList>
            <person name="Chen Y."/>
            <person name="Dougan E. K."/>
            <person name="Chan C."/>
            <person name="Rhodes N."/>
            <person name="Thang M."/>
        </authorList>
    </citation>
    <scope>NUCLEOTIDE SEQUENCE</scope>
</reference>
<name>A0A9P1CM69_9DINO</name>
<evidence type="ECO:0000256" key="15">
    <source>
        <dbReference type="ARBA" id="ARBA00041712"/>
    </source>
</evidence>
<keyword evidence="9" id="KW-0735">Signal-anchor</keyword>
<evidence type="ECO:0000313" key="19">
    <source>
        <dbReference type="Proteomes" id="UP001152797"/>
    </source>
</evidence>
<dbReference type="PANTHER" id="PTHR10468:SF0">
    <property type="entry name" value="ALPHA-1,3-MANNOSYL-GLYCOPROTEIN 2-BETA-N-ACETYLGLUCOSAMINYLTRANSFERASE"/>
    <property type="match status" value="1"/>
</dbReference>
<dbReference type="Pfam" id="PF03071">
    <property type="entry name" value="GNT-I"/>
    <property type="match status" value="1"/>
</dbReference>
<keyword evidence="7" id="KW-0812">Transmembrane</keyword>
<dbReference type="EMBL" id="CAMXCT020001853">
    <property type="protein sequence ID" value="CAL1146987.1"/>
    <property type="molecule type" value="Genomic_DNA"/>
</dbReference>
<evidence type="ECO:0000256" key="10">
    <source>
        <dbReference type="ARBA" id="ARBA00022989"/>
    </source>
</evidence>
<dbReference type="InterPro" id="IPR004139">
    <property type="entry name" value="Glyco_trans_13"/>
</dbReference>
<feature type="non-terminal residue" evidence="17">
    <location>
        <position position="1"/>
    </location>
</feature>
<evidence type="ECO:0000256" key="8">
    <source>
        <dbReference type="ARBA" id="ARBA00022723"/>
    </source>
</evidence>
<keyword evidence="5" id="KW-0328">Glycosyltransferase</keyword>
<sequence>MVTNGPIGPWPGDLQRSRVSVAQVLHDQESLLDFDARVTEHYREAISYALYKRFPTARSLLVVEEDMEAANDLLWYFAQLEPLLQEDPTLWCISAWNENCPAPFAADLTGLSRSDVFSGSLAWMLPAELYRKELLLRWPSRDW</sequence>
<dbReference type="GO" id="GO:0046872">
    <property type="term" value="F:metal ion binding"/>
    <property type="evidence" value="ECO:0007669"/>
    <property type="project" value="UniProtKB-KW"/>
</dbReference>
<dbReference type="Proteomes" id="UP001152797">
    <property type="component" value="Unassembled WGS sequence"/>
</dbReference>
<comment type="similarity">
    <text evidence="4">Belongs to the glycosyltransferase 13 family.</text>
</comment>
<dbReference type="InterPro" id="IPR052261">
    <property type="entry name" value="Glycosyltransferase_13"/>
</dbReference>
<evidence type="ECO:0000256" key="16">
    <source>
        <dbReference type="ARBA" id="ARBA00049421"/>
    </source>
</evidence>
<dbReference type="AlphaFoldDB" id="A0A9P1CM69"/>
<evidence type="ECO:0000256" key="6">
    <source>
        <dbReference type="ARBA" id="ARBA00022679"/>
    </source>
</evidence>
<evidence type="ECO:0000256" key="2">
    <source>
        <dbReference type="ARBA" id="ARBA00004323"/>
    </source>
</evidence>
<proteinExistence type="inferred from homology"/>
<organism evidence="17">
    <name type="scientific">Cladocopium goreaui</name>
    <dbReference type="NCBI Taxonomy" id="2562237"/>
    <lineage>
        <taxon>Eukaryota</taxon>
        <taxon>Sar</taxon>
        <taxon>Alveolata</taxon>
        <taxon>Dinophyceae</taxon>
        <taxon>Suessiales</taxon>
        <taxon>Symbiodiniaceae</taxon>
        <taxon>Cladocopium</taxon>
    </lineage>
</organism>
<evidence type="ECO:0000256" key="1">
    <source>
        <dbReference type="ARBA" id="ARBA00001936"/>
    </source>
</evidence>
<keyword evidence="13" id="KW-0464">Manganese</keyword>
<dbReference type="GO" id="GO:0003827">
    <property type="term" value="F:alpha-1,3-mannosylglycoprotein 2-beta-N-acetylglucosaminyltransferase activity"/>
    <property type="evidence" value="ECO:0007669"/>
    <property type="project" value="UniProtKB-EC"/>
</dbReference>
<dbReference type="InterPro" id="IPR029044">
    <property type="entry name" value="Nucleotide-diphossugar_trans"/>
</dbReference>
<reference evidence="18 19" key="2">
    <citation type="submission" date="2024-05" db="EMBL/GenBank/DDBJ databases">
        <authorList>
            <person name="Chen Y."/>
            <person name="Shah S."/>
            <person name="Dougan E. K."/>
            <person name="Thang M."/>
            <person name="Chan C."/>
        </authorList>
    </citation>
    <scope>NUCLEOTIDE SEQUENCE [LARGE SCALE GENOMIC DNA]</scope>
</reference>
<evidence type="ECO:0000256" key="9">
    <source>
        <dbReference type="ARBA" id="ARBA00022968"/>
    </source>
</evidence>
<comment type="subcellular location">
    <subcellularLocation>
        <location evidence="2">Golgi apparatus membrane</location>
        <topology evidence="2">Single-pass type II membrane protein</topology>
    </subcellularLocation>
</comment>
<gene>
    <name evidence="17" type="ORF">C1SCF055_LOCUS20344</name>
</gene>
<evidence type="ECO:0000256" key="7">
    <source>
        <dbReference type="ARBA" id="ARBA00022692"/>
    </source>
</evidence>
<protein>
    <recommendedName>
        <fullName evidence="14">alpha-1,3-mannosyl-glycoprotein 2-beta-N-acetylglucosaminyltransferase</fullName>
        <ecNumber evidence="14">2.4.1.101</ecNumber>
    </recommendedName>
    <alternativeName>
        <fullName evidence="15">N-glycosyl-oligosaccharide-glycoprotein N-acetylglucosaminyltransferase I</fullName>
    </alternativeName>
</protein>
<evidence type="ECO:0000256" key="13">
    <source>
        <dbReference type="ARBA" id="ARBA00023211"/>
    </source>
</evidence>
<evidence type="ECO:0000256" key="14">
    <source>
        <dbReference type="ARBA" id="ARBA00038949"/>
    </source>
</evidence>
<evidence type="ECO:0000313" key="17">
    <source>
        <dbReference type="EMBL" id="CAI3993612.1"/>
    </source>
</evidence>
<dbReference type="GO" id="GO:0000139">
    <property type="term" value="C:Golgi membrane"/>
    <property type="evidence" value="ECO:0007669"/>
    <property type="project" value="UniProtKB-SubCell"/>
</dbReference>
<comment type="cofactor">
    <cofactor evidence="1">
        <name>Mn(2+)</name>
        <dbReference type="ChEBI" id="CHEBI:29035"/>
    </cofactor>
</comment>
<keyword evidence="11" id="KW-0333">Golgi apparatus</keyword>
<dbReference type="EMBL" id="CAMXCT030001853">
    <property type="protein sequence ID" value="CAL4780924.1"/>
    <property type="molecule type" value="Genomic_DNA"/>
</dbReference>
<dbReference type="EC" id="2.4.1.101" evidence="14"/>
<comment type="pathway">
    <text evidence="3">Protein modification; protein glycosylation.</text>
</comment>
<comment type="catalytic activity">
    <reaction evidence="16">
        <text>N(4)-(alpha-D-Man-(1-&gt;3)-[alpha-D-Man-(1-&gt;3)-[alpha-D-Man-(1-&gt;6)]-alpha-D-Man-(1-&gt;6)]-beta-D-Man-(1-&gt;4)-beta-D-GlcNAc-(1-&gt;4)-beta-D-GlcNAc)-L-asparaginyl-[protein] (N-glucan mannose isomer 5A1,2) + UDP-N-acetyl-alpha-D-glucosamine = N(4)-{beta-D-GlcNAc-(1-&gt;2)-alpha-D-Man-(1-&gt;3)-[alpha-D-Man-(1-&gt;3)-[alpha-D-Man-(1-&gt;6)]-alpha-D-Man-(1-&gt;6)]-beta-D-Man-(1-&gt;4)-beta-D-GlcNAc-(1-&gt;4)-beta-D-GlcNAc}-L-asparaginyl-[protein] + UDP + H(+)</text>
        <dbReference type="Rhea" id="RHEA:11456"/>
        <dbReference type="Rhea" id="RHEA-COMP:14367"/>
        <dbReference type="Rhea" id="RHEA-COMP:14368"/>
        <dbReference type="ChEBI" id="CHEBI:15378"/>
        <dbReference type="ChEBI" id="CHEBI:57705"/>
        <dbReference type="ChEBI" id="CHEBI:58223"/>
        <dbReference type="ChEBI" id="CHEBI:59087"/>
        <dbReference type="ChEBI" id="CHEBI:60625"/>
        <dbReference type="EC" id="2.4.1.101"/>
    </reaction>
</comment>